<dbReference type="AlphaFoldDB" id="W7E8S0"/>
<reference evidence="2 3" key="1">
    <citation type="journal article" date="2013" name="PLoS Genet.">
        <title>Comparative genome structure, secondary metabolite, and effector coding capacity across Cochliobolus pathogens.</title>
        <authorList>
            <person name="Condon B.J."/>
            <person name="Leng Y."/>
            <person name="Wu D."/>
            <person name="Bushley K.E."/>
            <person name="Ohm R.A."/>
            <person name="Otillar R."/>
            <person name="Martin J."/>
            <person name="Schackwitz W."/>
            <person name="Grimwood J."/>
            <person name="MohdZainudin N."/>
            <person name="Xue C."/>
            <person name="Wang R."/>
            <person name="Manning V.A."/>
            <person name="Dhillon B."/>
            <person name="Tu Z.J."/>
            <person name="Steffenson B.J."/>
            <person name="Salamov A."/>
            <person name="Sun H."/>
            <person name="Lowry S."/>
            <person name="LaButti K."/>
            <person name="Han J."/>
            <person name="Copeland A."/>
            <person name="Lindquist E."/>
            <person name="Barry K."/>
            <person name="Schmutz J."/>
            <person name="Baker S.E."/>
            <person name="Ciuffetti L.M."/>
            <person name="Grigoriev I.V."/>
            <person name="Zhong S."/>
            <person name="Turgeon B.G."/>
        </authorList>
    </citation>
    <scope>NUCLEOTIDE SEQUENCE [LARGE SCALE GENOMIC DNA]</scope>
    <source>
        <strain evidence="2 3">FI3</strain>
    </source>
</reference>
<gene>
    <name evidence="2" type="ORF">COCVIDRAFT_21379</name>
</gene>
<evidence type="ECO:0000313" key="3">
    <source>
        <dbReference type="Proteomes" id="UP000054337"/>
    </source>
</evidence>
<sequence length="116" mass="12074">MQLLSWAIPFILLIGQAASVDRNHRLTHKCDGIGMTNHVFSPGAARAGCETFKNYAHECCVAHNLIILQCDWLGCASAFAGAVAACAACFAAPEIEPAVIAACIAAAGTATDRKSV</sequence>
<dbReference type="Proteomes" id="UP000054337">
    <property type="component" value="Unassembled WGS sequence"/>
</dbReference>
<keyword evidence="3" id="KW-1185">Reference proteome</keyword>
<keyword evidence="1" id="KW-0732">Signal</keyword>
<dbReference type="EMBL" id="KI969046">
    <property type="protein sequence ID" value="EUN20442.1"/>
    <property type="molecule type" value="Genomic_DNA"/>
</dbReference>
<accession>W7E8S0</accession>
<dbReference type="RefSeq" id="XP_014550016.1">
    <property type="nucleotide sequence ID" value="XM_014694530.1"/>
</dbReference>
<name>W7E8S0_BIPV3</name>
<proteinExistence type="predicted"/>
<feature type="chain" id="PRO_5004893630" description="Extracellular membrane protein CFEM domain-containing protein" evidence="1">
    <location>
        <begin position="20"/>
        <end position="116"/>
    </location>
</feature>
<evidence type="ECO:0000313" key="2">
    <source>
        <dbReference type="EMBL" id="EUN20442.1"/>
    </source>
</evidence>
<protein>
    <recommendedName>
        <fullName evidence="4">Extracellular membrane protein CFEM domain-containing protein</fullName>
    </recommendedName>
</protein>
<dbReference type="GeneID" id="26252700"/>
<evidence type="ECO:0000256" key="1">
    <source>
        <dbReference type="SAM" id="SignalP"/>
    </source>
</evidence>
<organism evidence="2 3">
    <name type="scientific">Bipolaris victoriae (strain FI3)</name>
    <name type="common">Victoria blight of oats agent</name>
    <name type="synonym">Cochliobolus victoriae</name>
    <dbReference type="NCBI Taxonomy" id="930091"/>
    <lineage>
        <taxon>Eukaryota</taxon>
        <taxon>Fungi</taxon>
        <taxon>Dikarya</taxon>
        <taxon>Ascomycota</taxon>
        <taxon>Pezizomycotina</taxon>
        <taxon>Dothideomycetes</taxon>
        <taxon>Pleosporomycetidae</taxon>
        <taxon>Pleosporales</taxon>
        <taxon>Pleosporineae</taxon>
        <taxon>Pleosporaceae</taxon>
        <taxon>Bipolaris</taxon>
    </lineage>
</organism>
<dbReference type="HOGENOM" id="CLU_2096457_0_0_1"/>
<feature type="signal peptide" evidence="1">
    <location>
        <begin position="1"/>
        <end position="19"/>
    </location>
</feature>
<evidence type="ECO:0008006" key="4">
    <source>
        <dbReference type="Google" id="ProtNLM"/>
    </source>
</evidence>